<evidence type="ECO:0000256" key="11">
    <source>
        <dbReference type="ARBA" id="ARBA00029986"/>
    </source>
</evidence>
<proteinExistence type="inferred from homology"/>
<evidence type="ECO:0000256" key="4">
    <source>
        <dbReference type="ARBA" id="ARBA00016902"/>
    </source>
</evidence>
<dbReference type="OrthoDB" id="9767721at2"/>
<keyword evidence="6 12" id="KW-0697">Rotamase</keyword>
<evidence type="ECO:0000256" key="6">
    <source>
        <dbReference type="ARBA" id="ARBA00023110"/>
    </source>
</evidence>
<feature type="coiled-coil region" evidence="15">
    <location>
        <begin position="261"/>
        <end position="295"/>
    </location>
</feature>
<comment type="catalytic activity">
    <reaction evidence="1 12 13">
        <text>[protein]-peptidylproline (omega=180) = [protein]-peptidylproline (omega=0)</text>
        <dbReference type="Rhea" id="RHEA:16237"/>
        <dbReference type="Rhea" id="RHEA-COMP:10747"/>
        <dbReference type="Rhea" id="RHEA-COMP:10748"/>
        <dbReference type="ChEBI" id="CHEBI:83833"/>
        <dbReference type="ChEBI" id="CHEBI:83834"/>
        <dbReference type="EC" id="5.2.1.8"/>
    </reaction>
</comment>
<gene>
    <name evidence="12 17" type="primary">tig</name>
    <name evidence="17" type="ORF">SPSYN_01792</name>
</gene>
<keyword evidence="9 12" id="KW-0131">Cell cycle</keyword>
<comment type="subcellular location">
    <subcellularLocation>
        <location evidence="12">Cytoplasm</location>
    </subcellularLocation>
    <text evidence="12">About half TF is bound to the ribosome near the polypeptide exit tunnel while the other half is free in the cytoplasm.</text>
</comment>
<evidence type="ECO:0000256" key="13">
    <source>
        <dbReference type="PROSITE-ProRule" id="PRU00277"/>
    </source>
</evidence>
<dbReference type="InterPro" id="IPR046357">
    <property type="entry name" value="PPIase_dom_sf"/>
</dbReference>
<keyword evidence="12" id="KW-0963">Cytoplasm</keyword>
<dbReference type="Gene3D" id="1.10.3120.10">
    <property type="entry name" value="Trigger factor, C-terminal domain"/>
    <property type="match status" value="1"/>
</dbReference>
<evidence type="ECO:0000313" key="18">
    <source>
        <dbReference type="Proteomes" id="UP000798488"/>
    </source>
</evidence>
<dbReference type="SUPFAM" id="SSF109998">
    <property type="entry name" value="Triger factor/SurA peptide-binding domain-like"/>
    <property type="match status" value="1"/>
</dbReference>
<dbReference type="InterPro" id="IPR008880">
    <property type="entry name" value="Trigger_fac_C"/>
</dbReference>
<keyword evidence="15" id="KW-0175">Coiled coil</keyword>
<feature type="domain" description="PPIase FKBP-type" evidence="16">
    <location>
        <begin position="163"/>
        <end position="223"/>
    </location>
</feature>
<evidence type="ECO:0000256" key="7">
    <source>
        <dbReference type="ARBA" id="ARBA00023186"/>
    </source>
</evidence>
<dbReference type="InterPro" id="IPR027304">
    <property type="entry name" value="Trigger_fact/SurA_dom_sf"/>
</dbReference>
<evidence type="ECO:0000313" key="17">
    <source>
        <dbReference type="EMBL" id="KAF1085649.1"/>
    </source>
</evidence>
<dbReference type="Gene3D" id="3.10.50.40">
    <property type="match status" value="1"/>
</dbReference>
<accession>A0A9D3AZ91</accession>
<evidence type="ECO:0000256" key="15">
    <source>
        <dbReference type="SAM" id="Coils"/>
    </source>
</evidence>
<dbReference type="InterPro" id="IPR001179">
    <property type="entry name" value="PPIase_FKBP_dom"/>
</dbReference>
<comment type="similarity">
    <text evidence="2 12 14">Belongs to the FKBP-type PPIase family. Tig subfamily.</text>
</comment>
<dbReference type="GO" id="GO:0043022">
    <property type="term" value="F:ribosome binding"/>
    <property type="evidence" value="ECO:0007669"/>
    <property type="project" value="TreeGrafter"/>
</dbReference>
<evidence type="ECO:0000256" key="8">
    <source>
        <dbReference type="ARBA" id="ARBA00023235"/>
    </source>
</evidence>
<dbReference type="PANTHER" id="PTHR30560:SF3">
    <property type="entry name" value="TRIGGER FACTOR-LIKE PROTEIN TIG, CHLOROPLASTIC"/>
    <property type="match status" value="1"/>
</dbReference>
<evidence type="ECO:0000256" key="14">
    <source>
        <dbReference type="RuleBase" id="RU003914"/>
    </source>
</evidence>
<dbReference type="SUPFAM" id="SSF54534">
    <property type="entry name" value="FKBP-like"/>
    <property type="match status" value="1"/>
</dbReference>
<dbReference type="HAMAP" id="MF_00303">
    <property type="entry name" value="Trigger_factor_Tig"/>
    <property type="match status" value="1"/>
</dbReference>
<evidence type="ECO:0000256" key="9">
    <source>
        <dbReference type="ARBA" id="ARBA00023306"/>
    </source>
</evidence>
<dbReference type="InterPro" id="IPR008881">
    <property type="entry name" value="Trigger_fac_ribosome-bd_bac"/>
</dbReference>
<dbReference type="PIRSF" id="PIRSF003095">
    <property type="entry name" value="Trigger_factor"/>
    <property type="match status" value="1"/>
</dbReference>
<evidence type="ECO:0000256" key="10">
    <source>
        <dbReference type="ARBA" id="ARBA00024849"/>
    </source>
</evidence>
<dbReference type="PANTHER" id="PTHR30560">
    <property type="entry name" value="TRIGGER FACTOR CHAPERONE AND PEPTIDYL-PROLYL CIS/TRANS ISOMERASE"/>
    <property type="match status" value="1"/>
</dbReference>
<keyword evidence="18" id="KW-1185">Reference proteome</keyword>
<dbReference type="Gene3D" id="3.30.70.1050">
    <property type="entry name" value="Trigger factor ribosome-binding domain"/>
    <property type="match status" value="1"/>
</dbReference>
<evidence type="ECO:0000256" key="12">
    <source>
        <dbReference type="HAMAP-Rule" id="MF_00303"/>
    </source>
</evidence>
<dbReference type="Pfam" id="PF00254">
    <property type="entry name" value="FKBP_C"/>
    <property type="match status" value="1"/>
</dbReference>
<sequence>MKATAEKLENNTVVLDVEVDAEQLADALEQAYRRLVKDVHVPGFRKGKTPRVVFENFVGKAALYNEAVEYVIPDAYMQAVDETGIEPVAQPKFDVEQVEEGKEVKFKATVRVKPEVTLGQYKGLEAIKPKVEVTDQDVDKELARLQDRHAQLINLEEGTVANGDSILIDYVGRKDGVEFEGGQGTDYSLEIGSGSFVPGFEEQLIGAAVGETRDITVTFPENYHNEELKGQEAVFTVTIKGIKRKEIAPLDDEFAKDVSEFDTLEELKADLFNKLNEAAENMAKQQIMSETLQKAVDNATVDIPEEMVDARVDEMIQNMENRIMSQGLTIENYMQYTGSNIDDLKESFRDDARKGVKTSLVLEAIVKAENIEITEEELDKEIESMANNYQQDAKLLRKILEGRNQIKLIREGMQQKKAIDLIAEQAVLLENTNQPVEE</sequence>
<evidence type="ECO:0000256" key="3">
    <source>
        <dbReference type="ARBA" id="ARBA00013194"/>
    </source>
</evidence>
<dbReference type="InterPro" id="IPR005215">
    <property type="entry name" value="Trig_fac"/>
</dbReference>
<organism evidence="17 18">
    <name type="scientific">Sporotomaculum syntrophicum</name>
    <dbReference type="NCBI Taxonomy" id="182264"/>
    <lineage>
        <taxon>Bacteria</taxon>
        <taxon>Bacillati</taxon>
        <taxon>Bacillota</taxon>
        <taxon>Clostridia</taxon>
        <taxon>Eubacteriales</taxon>
        <taxon>Desulfallaceae</taxon>
        <taxon>Sporotomaculum</taxon>
    </lineage>
</organism>
<dbReference type="AlphaFoldDB" id="A0A9D3AZ91"/>
<reference evidence="17" key="1">
    <citation type="submission" date="2016-02" db="EMBL/GenBank/DDBJ databases">
        <title>Draft Genome Sequence of Sporotomaculum syntrophicum Strain FB, a Syntrophic Benzoate Degrader.</title>
        <authorList>
            <person name="Nobu M.K."/>
            <person name="Narihiro T."/>
            <person name="Qiu Y.-L."/>
            <person name="Ohashi A."/>
            <person name="Liu W.-T."/>
            <person name="Yuji S."/>
        </authorList>
    </citation>
    <scope>NUCLEOTIDE SEQUENCE</scope>
    <source>
        <strain evidence="17">FB</strain>
    </source>
</reference>
<dbReference type="GO" id="GO:0043335">
    <property type="term" value="P:protein unfolding"/>
    <property type="evidence" value="ECO:0007669"/>
    <property type="project" value="TreeGrafter"/>
</dbReference>
<comment type="caution">
    <text evidence="17">The sequence shown here is derived from an EMBL/GenBank/DDBJ whole genome shotgun (WGS) entry which is preliminary data.</text>
</comment>
<dbReference type="FunFam" id="3.10.50.40:FF:000001">
    <property type="entry name" value="Trigger factor"/>
    <property type="match status" value="1"/>
</dbReference>
<evidence type="ECO:0000259" key="16">
    <source>
        <dbReference type="PROSITE" id="PS50059"/>
    </source>
</evidence>
<comment type="domain">
    <text evidence="12">Consists of 3 domains; the N-terminus binds the ribosome, the middle domain has PPIase activity, while the C-terminus has intrinsic chaperone activity on its own.</text>
</comment>
<dbReference type="InterPro" id="IPR036611">
    <property type="entry name" value="Trigger_fac_ribosome-bd_sf"/>
</dbReference>
<evidence type="ECO:0000256" key="2">
    <source>
        <dbReference type="ARBA" id="ARBA00005464"/>
    </source>
</evidence>
<evidence type="ECO:0000256" key="1">
    <source>
        <dbReference type="ARBA" id="ARBA00000971"/>
    </source>
</evidence>
<name>A0A9D3AZ91_9FIRM</name>
<dbReference type="PROSITE" id="PS50059">
    <property type="entry name" value="FKBP_PPIASE"/>
    <property type="match status" value="1"/>
</dbReference>
<dbReference type="GO" id="GO:0015031">
    <property type="term" value="P:protein transport"/>
    <property type="evidence" value="ECO:0007669"/>
    <property type="project" value="UniProtKB-UniRule"/>
</dbReference>
<evidence type="ECO:0000256" key="5">
    <source>
        <dbReference type="ARBA" id="ARBA00022618"/>
    </source>
</evidence>
<keyword evidence="8 12" id="KW-0413">Isomerase</keyword>
<dbReference type="Proteomes" id="UP000798488">
    <property type="component" value="Unassembled WGS sequence"/>
</dbReference>
<comment type="function">
    <text evidence="10 12">Involved in protein export. Acts as a chaperone by maintaining the newly synthesized protein in an open conformation. Functions as a peptidyl-prolyl cis-trans isomerase.</text>
</comment>
<dbReference type="RefSeq" id="WP_161822088.1">
    <property type="nucleotide sequence ID" value="NZ_LSRS01000003.1"/>
</dbReference>
<dbReference type="GO" id="GO:0051083">
    <property type="term" value="P:'de novo' cotranslational protein folding"/>
    <property type="evidence" value="ECO:0007669"/>
    <property type="project" value="TreeGrafter"/>
</dbReference>
<keyword evidence="7 12" id="KW-0143">Chaperone</keyword>
<dbReference type="EC" id="5.2.1.8" evidence="3 12"/>
<dbReference type="GO" id="GO:0044183">
    <property type="term" value="F:protein folding chaperone"/>
    <property type="evidence" value="ECO:0007669"/>
    <property type="project" value="TreeGrafter"/>
</dbReference>
<protein>
    <recommendedName>
        <fullName evidence="4 12">Trigger factor</fullName>
        <shortName evidence="12">TF</shortName>
        <ecNumber evidence="3 12">5.2.1.8</ecNumber>
    </recommendedName>
    <alternativeName>
        <fullName evidence="11 12">PPIase</fullName>
    </alternativeName>
</protein>
<dbReference type="SUPFAM" id="SSF102735">
    <property type="entry name" value="Trigger factor ribosome-binding domain"/>
    <property type="match status" value="1"/>
</dbReference>
<keyword evidence="5 12" id="KW-0132">Cell division</keyword>
<dbReference type="Pfam" id="PF05698">
    <property type="entry name" value="Trigger_C"/>
    <property type="match status" value="1"/>
</dbReference>
<dbReference type="InterPro" id="IPR037041">
    <property type="entry name" value="Trigger_fac_C_sf"/>
</dbReference>
<dbReference type="GO" id="GO:0005737">
    <property type="term" value="C:cytoplasm"/>
    <property type="evidence" value="ECO:0007669"/>
    <property type="project" value="UniProtKB-SubCell"/>
</dbReference>
<dbReference type="GO" id="GO:0051301">
    <property type="term" value="P:cell division"/>
    <property type="evidence" value="ECO:0007669"/>
    <property type="project" value="UniProtKB-KW"/>
</dbReference>
<dbReference type="GO" id="GO:0003755">
    <property type="term" value="F:peptidyl-prolyl cis-trans isomerase activity"/>
    <property type="evidence" value="ECO:0007669"/>
    <property type="project" value="UniProtKB-UniRule"/>
</dbReference>
<dbReference type="EMBL" id="LSRS01000003">
    <property type="protein sequence ID" value="KAF1085649.1"/>
    <property type="molecule type" value="Genomic_DNA"/>
</dbReference>
<dbReference type="NCBIfam" id="TIGR00115">
    <property type="entry name" value="tig"/>
    <property type="match status" value="1"/>
</dbReference>
<dbReference type="Pfam" id="PF05697">
    <property type="entry name" value="Trigger_N"/>
    <property type="match status" value="1"/>
</dbReference>